<protein>
    <submittedName>
        <fullName evidence="3">Uncharacterized protein</fullName>
    </submittedName>
</protein>
<dbReference type="Proteomes" id="UP001152888">
    <property type="component" value="Unassembled WGS sequence"/>
</dbReference>
<organism evidence="3 4">
    <name type="scientific">Acanthoscelides obtectus</name>
    <name type="common">Bean weevil</name>
    <name type="synonym">Bruchus obtectus</name>
    <dbReference type="NCBI Taxonomy" id="200917"/>
    <lineage>
        <taxon>Eukaryota</taxon>
        <taxon>Metazoa</taxon>
        <taxon>Ecdysozoa</taxon>
        <taxon>Arthropoda</taxon>
        <taxon>Hexapoda</taxon>
        <taxon>Insecta</taxon>
        <taxon>Pterygota</taxon>
        <taxon>Neoptera</taxon>
        <taxon>Endopterygota</taxon>
        <taxon>Coleoptera</taxon>
        <taxon>Polyphaga</taxon>
        <taxon>Cucujiformia</taxon>
        <taxon>Chrysomeloidea</taxon>
        <taxon>Chrysomelidae</taxon>
        <taxon>Bruchinae</taxon>
        <taxon>Bruchini</taxon>
        <taxon>Acanthoscelides</taxon>
    </lineage>
</organism>
<keyword evidence="2" id="KW-0963">Cytoplasm</keyword>
<evidence type="ECO:0000256" key="2">
    <source>
        <dbReference type="ARBA" id="ARBA00022490"/>
    </source>
</evidence>
<sequence length="86" mass="10404">MSVVTFEKPITHIGLADWYAKQWQNQQTNDTRRSDAFNLRHEARQLRNETKVKTEWDTYHNNVRLADRVTELDRWKEVCISRERTA</sequence>
<gene>
    <name evidence="3" type="ORF">ACAOBT_LOCUS22299</name>
</gene>
<dbReference type="OrthoDB" id="440745at2759"/>
<keyword evidence="4" id="KW-1185">Reference proteome</keyword>
<evidence type="ECO:0000256" key="1">
    <source>
        <dbReference type="ARBA" id="ARBA00004496"/>
    </source>
</evidence>
<reference evidence="3" key="1">
    <citation type="submission" date="2022-03" db="EMBL/GenBank/DDBJ databases">
        <authorList>
            <person name="Sayadi A."/>
        </authorList>
    </citation>
    <scope>NUCLEOTIDE SEQUENCE</scope>
</reference>
<dbReference type="AlphaFoldDB" id="A0A9P0LHD3"/>
<dbReference type="GO" id="GO:0005737">
    <property type="term" value="C:cytoplasm"/>
    <property type="evidence" value="ECO:0007669"/>
    <property type="project" value="UniProtKB-SubCell"/>
</dbReference>
<dbReference type="GO" id="GO:0005929">
    <property type="term" value="C:cilium"/>
    <property type="evidence" value="ECO:0007669"/>
    <property type="project" value="UniProtKB-ARBA"/>
</dbReference>
<evidence type="ECO:0000313" key="4">
    <source>
        <dbReference type="Proteomes" id="UP001152888"/>
    </source>
</evidence>
<comment type="caution">
    <text evidence="3">The sequence shown here is derived from an EMBL/GenBank/DDBJ whole genome shotgun (WGS) entry which is preliminary data.</text>
</comment>
<accession>A0A9P0LHD3</accession>
<name>A0A9P0LHD3_ACAOB</name>
<dbReference type="InterPro" id="IPR048256">
    <property type="entry name" value="Tektin-like"/>
</dbReference>
<evidence type="ECO:0000313" key="3">
    <source>
        <dbReference type="EMBL" id="CAH1994864.1"/>
    </source>
</evidence>
<proteinExistence type="predicted"/>
<dbReference type="Pfam" id="PF03148">
    <property type="entry name" value="Tektin"/>
    <property type="match status" value="1"/>
</dbReference>
<comment type="subcellular location">
    <subcellularLocation>
        <location evidence="1">Cytoplasm</location>
    </subcellularLocation>
</comment>
<dbReference type="EMBL" id="CAKOFQ010007208">
    <property type="protein sequence ID" value="CAH1994864.1"/>
    <property type="molecule type" value="Genomic_DNA"/>
</dbReference>